<dbReference type="PANTHER" id="PTHR43031">
    <property type="entry name" value="FAD-DEPENDENT OXIDOREDUCTASE"/>
    <property type="match status" value="1"/>
</dbReference>
<gene>
    <name evidence="2" type="ORF">ACFOWM_11140</name>
</gene>
<dbReference type="SUPFAM" id="SSF52821">
    <property type="entry name" value="Rhodanese/Cell cycle control phosphatase"/>
    <property type="match status" value="1"/>
</dbReference>
<dbReference type="InterPro" id="IPR036873">
    <property type="entry name" value="Rhodanese-like_dom_sf"/>
</dbReference>
<proteinExistence type="predicted"/>
<evidence type="ECO:0000259" key="1">
    <source>
        <dbReference type="PROSITE" id="PS50206"/>
    </source>
</evidence>
<dbReference type="SMART" id="SM00450">
    <property type="entry name" value="RHOD"/>
    <property type="match status" value="1"/>
</dbReference>
<dbReference type="Proteomes" id="UP001595907">
    <property type="component" value="Unassembled WGS sequence"/>
</dbReference>
<dbReference type="InterPro" id="IPR050229">
    <property type="entry name" value="GlpE_sulfurtransferase"/>
</dbReference>
<dbReference type="EMBL" id="JBHSCZ010000002">
    <property type="protein sequence ID" value="MFC4263438.1"/>
    <property type="molecule type" value="Genomic_DNA"/>
</dbReference>
<name>A0ABV8QUT7_9BACT</name>
<organism evidence="2 3">
    <name type="scientific">Ferruginibacter yonginensis</name>
    <dbReference type="NCBI Taxonomy" id="1310416"/>
    <lineage>
        <taxon>Bacteria</taxon>
        <taxon>Pseudomonadati</taxon>
        <taxon>Bacteroidota</taxon>
        <taxon>Chitinophagia</taxon>
        <taxon>Chitinophagales</taxon>
        <taxon>Chitinophagaceae</taxon>
        <taxon>Ferruginibacter</taxon>
    </lineage>
</organism>
<keyword evidence="3" id="KW-1185">Reference proteome</keyword>
<dbReference type="InterPro" id="IPR001763">
    <property type="entry name" value="Rhodanese-like_dom"/>
</dbReference>
<dbReference type="PANTHER" id="PTHR43031:SF17">
    <property type="entry name" value="SULFURTRANSFERASE YTWF-RELATED"/>
    <property type="match status" value="1"/>
</dbReference>
<comment type="caution">
    <text evidence="2">The sequence shown here is derived from an EMBL/GenBank/DDBJ whole genome shotgun (WGS) entry which is preliminary data.</text>
</comment>
<evidence type="ECO:0000313" key="2">
    <source>
        <dbReference type="EMBL" id="MFC4263438.1"/>
    </source>
</evidence>
<evidence type="ECO:0000313" key="3">
    <source>
        <dbReference type="Proteomes" id="UP001595907"/>
    </source>
</evidence>
<dbReference type="CDD" id="cd00158">
    <property type="entry name" value="RHOD"/>
    <property type="match status" value="1"/>
</dbReference>
<dbReference type="Pfam" id="PF00581">
    <property type="entry name" value="Rhodanese"/>
    <property type="match status" value="1"/>
</dbReference>
<dbReference type="RefSeq" id="WP_379709992.1">
    <property type="nucleotide sequence ID" value="NZ_JBHSCZ010000002.1"/>
</dbReference>
<dbReference type="Gene3D" id="3.40.250.10">
    <property type="entry name" value="Rhodanese-like domain"/>
    <property type="match status" value="1"/>
</dbReference>
<reference evidence="3" key="1">
    <citation type="journal article" date="2019" name="Int. J. Syst. Evol. Microbiol.">
        <title>The Global Catalogue of Microorganisms (GCM) 10K type strain sequencing project: providing services to taxonomists for standard genome sequencing and annotation.</title>
        <authorList>
            <consortium name="The Broad Institute Genomics Platform"/>
            <consortium name="The Broad Institute Genome Sequencing Center for Infectious Disease"/>
            <person name="Wu L."/>
            <person name="Ma J."/>
        </authorList>
    </citation>
    <scope>NUCLEOTIDE SEQUENCE [LARGE SCALE GENOMIC DNA]</scope>
    <source>
        <strain evidence="3">CECT 8289</strain>
    </source>
</reference>
<dbReference type="PROSITE" id="PS50206">
    <property type="entry name" value="RHODANESE_3"/>
    <property type="match status" value="1"/>
</dbReference>
<protein>
    <submittedName>
        <fullName evidence="2">Rhodanese-like domain-containing protein</fullName>
    </submittedName>
</protein>
<accession>A0ABV8QUT7</accession>
<sequence length="102" mass="11450">MKSITPTALQQQIQSGESLVLIDVREPFEHHDFNIGGTLIPMQTVLERIDEIPLTGNVVLYCAKGIRSGIVIQRLEEKFGYTNLTNLQGGMYAWRNTFGDIV</sequence>
<feature type="domain" description="Rhodanese" evidence="1">
    <location>
        <begin position="15"/>
        <end position="99"/>
    </location>
</feature>